<dbReference type="PANTHER" id="PTHR43343">
    <property type="entry name" value="PEPTIDASE S12"/>
    <property type="match status" value="1"/>
</dbReference>
<protein>
    <submittedName>
        <fullName evidence="7">PDZ domain-containing protein</fullName>
    </submittedName>
</protein>
<dbReference type="OrthoDB" id="9758917at2"/>
<organism evidence="7 8">
    <name type="scientific">Sellimonas intestinalis</name>
    <dbReference type="NCBI Taxonomy" id="1653434"/>
    <lineage>
        <taxon>Bacteria</taxon>
        <taxon>Bacillati</taxon>
        <taxon>Bacillota</taxon>
        <taxon>Clostridia</taxon>
        <taxon>Lachnospirales</taxon>
        <taxon>Lachnospiraceae</taxon>
        <taxon>Sellimonas</taxon>
    </lineage>
</organism>
<feature type="transmembrane region" description="Helical" evidence="5">
    <location>
        <begin position="61"/>
        <end position="82"/>
    </location>
</feature>
<dbReference type="SMART" id="SM00228">
    <property type="entry name" value="PDZ"/>
    <property type="match status" value="1"/>
</dbReference>
<dbReference type="PANTHER" id="PTHR43343:SF3">
    <property type="entry name" value="PROTEASE DO-LIKE 8, CHLOROPLASTIC"/>
    <property type="match status" value="1"/>
</dbReference>
<name>A0A3E3K6L8_9FIRM</name>
<dbReference type="PROSITE" id="PS50106">
    <property type="entry name" value="PDZ"/>
    <property type="match status" value="1"/>
</dbReference>
<evidence type="ECO:0000256" key="1">
    <source>
        <dbReference type="ARBA" id="ARBA00010541"/>
    </source>
</evidence>
<accession>A0A3E3K6L8</accession>
<dbReference type="GO" id="GO:0004252">
    <property type="term" value="F:serine-type endopeptidase activity"/>
    <property type="evidence" value="ECO:0007669"/>
    <property type="project" value="InterPro"/>
</dbReference>
<dbReference type="InterPro" id="IPR001940">
    <property type="entry name" value="Peptidase_S1C"/>
</dbReference>
<proteinExistence type="inferred from homology"/>
<feature type="compositionally biased region" description="Basic and acidic residues" evidence="4">
    <location>
        <begin position="1"/>
        <end position="13"/>
    </location>
</feature>
<dbReference type="AlphaFoldDB" id="A0A3E3K6L8"/>
<evidence type="ECO:0000256" key="5">
    <source>
        <dbReference type="SAM" id="Phobius"/>
    </source>
</evidence>
<keyword evidence="5" id="KW-1133">Transmembrane helix</keyword>
<dbReference type="Gene3D" id="2.40.10.10">
    <property type="entry name" value="Trypsin-like serine proteases"/>
    <property type="match status" value="2"/>
</dbReference>
<gene>
    <name evidence="7" type="ORF">DW016_01970</name>
</gene>
<dbReference type="InterPro" id="IPR043504">
    <property type="entry name" value="Peptidase_S1_PA_chymotrypsin"/>
</dbReference>
<feature type="compositionally biased region" description="Polar residues" evidence="4">
    <location>
        <begin position="14"/>
        <end position="42"/>
    </location>
</feature>
<dbReference type="PRINTS" id="PR00834">
    <property type="entry name" value="PROTEASES2C"/>
</dbReference>
<comment type="similarity">
    <text evidence="1">Belongs to the peptidase S1C family.</text>
</comment>
<keyword evidence="5" id="KW-0472">Membrane</keyword>
<dbReference type="InterPro" id="IPR051201">
    <property type="entry name" value="Chloro_Bact_Ser_Proteases"/>
</dbReference>
<feature type="region of interest" description="Disordered" evidence="4">
    <location>
        <begin position="1"/>
        <end position="57"/>
    </location>
</feature>
<dbReference type="InterPro" id="IPR036034">
    <property type="entry name" value="PDZ_sf"/>
</dbReference>
<evidence type="ECO:0000256" key="4">
    <source>
        <dbReference type="SAM" id="MobiDB-lite"/>
    </source>
</evidence>
<feature type="domain" description="PDZ" evidence="6">
    <location>
        <begin position="332"/>
        <end position="419"/>
    </location>
</feature>
<dbReference type="Pfam" id="PF13365">
    <property type="entry name" value="Trypsin_2"/>
    <property type="match status" value="1"/>
</dbReference>
<dbReference type="EMBL" id="QVLX01000001">
    <property type="protein sequence ID" value="RGE90311.1"/>
    <property type="molecule type" value="Genomic_DNA"/>
</dbReference>
<keyword evidence="2" id="KW-0645">Protease</keyword>
<dbReference type="InterPro" id="IPR001478">
    <property type="entry name" value="PDZ"/>
</dbReference>
<evidence type="ECO:0000313" key="8">
    <source>
        <dbReference type="Proteomes" id="UP000261080"/>
    </source>
</evidence>
<evidence type="ECO:0000256" key="3">
    <source>
        <dbReference type="ARBA" id="ARBA00022801"/>
    </source>
</evidence>
<evidence type="ECO:0000256" key="2">
    <source>
        <dbReference type="ARBA" id="ARBA00022670"/>
    </source>
</evidence>
<reference evidence="7 8" key="1">
    <citation type="submission" date="2018-08" db="EMBL/GenBank/DDBJ databases">
        <title>A genome reference for cultivated species of the human gut microbiota.</title>
        <authorList>
            <person name="Zou Y."/>
            <person name="Xue W."/>
            <person name="Luo G."/>
        </authorList>
    </citation>
    <scope>NUCLEOTIDE SEQUENCE [LARGE SCALE GENOMIC DNA]</scope>
    <source>
        <strain evidence="7 8">AF37-2AT</strain>
    </source>
</reference>
<dbReference type="InterPro" id="IPR009003">
    <property type="entry name" value="Peptidase_S1_PA"/>
</dbReference>
<evidence type="ECO:0000259" key="6">
    <source>
        <dbReference type="PROSITE" id="PS50106"/>
    </source>
</evidence>
<dbReference type="Gene3D" id="2.30.42.10">
    <property type="match status" value="1"/>
</dbReference>
<dbReference type="Pfam" id="PF13180">
    <property type="entry name" value="PDZ_2"/>
    <property type="match status" value="1"/>
</dbReference>
<dbReference type="Proteomes" id="UP000261080">
    <property type="component" value="Unassembled WGS sequence"/>
</dbReference>
<keyword evidence="5" id="KW-0812">Transmembrane</keyword>
<keyword evidence="3" id="KW-0378">Hydrolase</keyword>
<comment type="caution">
    <text evidence="7">The sequence shown here is derived from an EMBL/GenBank/DDBJ whole genome shotgun (WGS) entry which is preliminary data.</text>
</comment>
<dbReference type="SUPFAM" id="SSF50156">
    <property type="entry name" value="PDZ domain-like"/>
    <property type="match status" value="1"/>
</dbReference>
<dbReference type="SUPFAM" id="SSF50494">
    <property type="entry name" value="Trypsin-like serine proteases"/>
    <property type="match status" value="1"/>
</dbReference>
<sequence>MQNQDYKEYEHSDGYQNYGASQNDGDYQSYGQESAESYQESLNGMPPKKTTPKKRKSVRKVAAVTGLALLFGGIAGASFYGVTYLTGLKSPSSGQIAKADIATLQQTSSKSTDTDLTKLVKASMPFVVSIQNLSVEEVQNFFGGTSQQESTSVGTGIIIGENDKELLIVTNAHVVANADSLTVTFNDETSVEANIKGADSDKDLAVVAVPLDSIESSTKSAIKTATLGDSDALQVGEEVVAIGNALGYGQSVTNGIVSAKDREISGYNGTLIQTNAAINPGNSGGALLNTKGEVIGINCAKINDSSVEGMGYAIPVSEVSDIIKNLMNQETKTKVSEEERGSLGIQVRDIDEETAKRYGMPQGVFVSDTTQEDTDSDLQRGMIITAINGTSVAGTSDLQNELSYYRAGQDVKLTVQTADKNGEYTKKEITVTLVKAQTSNQ</sequence>
<dbReference type="GO" id="GO:0006508">
    <property type="term" value="P:proteolysis"/>
    <property type="evidence" value="ECO:0007669"/>
    <property type="project" value="UniProtKB-KW"/>
</dbReference>
<keyword evidence="8" id="KW-1185">Reference proteome</keyword>
<evidence type="ECO:0000313" key="7">
    <source>
        <dbReference type="EMBL" id="RGE90311.1"/>
    </source>
</evidence>